<accession>A0ABX8UER5</accession>
<dbReference type="PANTHER" id="PTHR31616:SF0">
    <property type="entry name" value="GLUCAN 1,4-ALPHA-GLUCOSIDASE"/>
    <property type="match status" value="1"/>
</dbReference>
<evidence type="ECO:0000259" key="2">
    <source>
        <dbReference type="Pfam" id="PF19291"/>
    </source>
</evidence>
<sequence>MSSRIEDYALIGDGHSAALVGRDGSIDWLCWPSFDASPCFASLIGEPENGYWRIAPDEPVVAARRRYRGASLVLETTLETASGTLELVDWMEWAATPARVFRQVRCISGRVRVTSELAVRFNYGSALPWHRRLDDRIAAVGGPWALWLDASCVPSADATHIRTRIDLAAGETADFVLTCCRSHEPPAPLADASKSLRATQQFWQQWTARHPGRGPYAEAVLRSLITLKGLTNRLTGGIVAAPTTSLPEHIGGKRNWDYRYCWLRDASFTMLALVGAGFEDEAEAWRDWLIRAIAGHPAQTQIMYTTDGARHIPEWECKALPGYEGSRPVRFGNAAVMQSQHDIYGEVMNALYVARRHGMPPDEDAWGLECGLIDHVAAMWREPDNGLWEFRDGRRHHTLSKVMAWVAVDRAIRSADEFGHSAPVEAWKRLAAAIRGDVLAHGFNAQANAFTQSYGSERLDASLLLLPLFGFLPADDSRIAATVRAIEQNLMSEGLVLRYLGDGHDISADAQQEPVQEGAFIACSLWLAQVRQMQGRHGEARELFERVLALRNDVGLLSEEYDTVEKRQCGNFPQTLSHVALINAACMFE</sequence>
<dbReference type="PANTHER" id="PTHR31616">
    <property type="entry name" value="TREHALASE"/>
    <property type="match status" value="1"/>
</dbReference>
<dbReference type="InterPro" id="IPR011613">
    <property type="entry name" value="GH15-like"/>
</dbReference>
<dbReference type="SUPFAM" id="SSF48208">
    <property type="entry name" value="Six-hairpin glycosidases"/>
    <property type="match status" value="1"/>
</dbReference>
<protein>
    <submittedName>
        <fullName evidence="3">Glycoside hydrolase family 15 protein</fullName>
    </submittedName>
</protein>
<dbReference type="GO" id="GO:0016787">
    <property type="term" value="F:hydrolase activity"/>
    <property type="evidence" value="ECO:0007669"/>
    <property type="project" value="UniProtKB-KW"/>
</dbReference>
<feature type="domain" description="Trehalase-like N-terminal" evidence="2">
    <location>
        <begin position="3"/>
        <end position="143"/>
    </location>
</feature>
<dbReference type="InterPro" id="IPR008928">
    <property type="entry name" value="6-hairpin_glycosidase_sf"/>
</dbReference>
<proteinExistence type="predicted"/>
<dbReference type="InterPro" id="IPR012341">
    <property type="entry name" value="6hp_glycosidase-like_sf"/>
</dbReference>
<gene>
    <name evidence="3" type="ORF">KZJ38_12805</name>
</gene>
<name>A0ABX8UER5_9BURK</name>
<dbReference type="Gene3D" id="1.50.10.10">
    <property type="match status" value="1"/>
</dbReference>
<dbReference type="Proteomes" id="UP000826462">
    <property type="component" value="Chromosome 1"/>
</dbReference>
<keyword evidence="4" id="KW-1185">Reference proteome</keyword>
<dbReference type="Pfam" id="PF19291">
    <property type="entry name" value="TREH_N"/>
    <property type="match status" value="1"/>
</dbReference>
<evidence type="ECO:0000313" key="3">
    <source>
        <dbReference type="EMBL" id="QYD67260.1"/>
    </source>
</evidence>
<organism evidence="3 4">
    <name type="scientific">Paraburkholderia edwinii</name>
    <dbReference type="NCBI Taxonomy" id="2861782"/>
    <lineage>
        <taxon>Bacteria</taxon>
        <taxon>Pseudomonadati</taxon>
        <taxon>Pseudomonadota</taxon>
        <taxon>Betaproteobacteria</taxon>
        <taxon>Burkholderiales</taxon>
        <taxon>Burkholderiaceae</taxon>
        <taxon>Paraburkholderia</taxon>
    </lineage>
</organism>
<dbReference type="EMBL" id="CP080095">
    <property type="protein sequence ID" value="QYD67260.1"/>
    <property type="molecule type" value="Genomic_DNA"/>
</dbReference>
<reference evidence="3 4" key="1">
    <citation type="submission" date="2021-07" db="EMBL/GenBank/DDBJ databases">
        <title>Paraburkholderia edwinii protects Aspergillus sp. from phenazines by acting as a toxin sponge.</title>
        <authorList>
            <person name="Dahlstrom K.M."/>
            <person name="Newman D.K."/>
        </authorList>
    </citation>
    <scope>NUCLEOTIDE SEQUENCE [LARGE SCALE GENOMIC DNA]</scope>
    <source>
        <strain evidence="3 4">Pe01</strain>
    </source>
</reference>
<evidence type="ECO:0000259" key="1">
    <source>
        <dbReference type="Pfam" id="PF00723"/>
    </source>
</evidence>
<evidence type="ECO:0000313" key="4">
    <source>
        <dbReference type="Proteomes" id="UP000826462"/>
    </source>
</evidence>
<dbReference type="InterPro" id="IPR045582">
    <property type="entry name" value="Trehalase-like_N"/>
</dbReference>
<dbReference type="Pfam" id="PF00723">
    <property type="entry name" value="Glyco_hydro_15"/>
    <property type="match status" value="1"/>
</dbReference>
<keyword evidence="3" id="KW-0378">Hydrolase</keyword>
<feature type="domain" description="GH15-like" evidence="1">
    <location>
        <begin position="214"/>
        <end position="585"/>
    </location>
</feature>
<dbReference type="RefSeq" id="WP_219796254.1">
    <property type="nucleotide sequence ID" value="NZ_CP080095.1"/>
</dbReference>